<organism evidence="6 7">
    <name type="scientific">Chiloscyllium punctatum</name>
    <name type="common">Brownbanded bambooshark</name>
    <name type="synonym">Hemiscyllium punctatum</name>
    <dbReference type="NCBI Taxonomy" id="137246"/>
    <lineage>
        <taxon>Eukaryota</taxon>
        <taxon>Metazoa</taxon>
        <taxon>Chordata</taxon>
        <taxon>Craniata</taxon>
        <taxon>Vertebrata</taxon>
        <taxon>Chondrichthyes</taxon>
        <taxon>Elasmobranchii</taxon>
        <taxon>Galeomorphii</taxon>
        <taxon>Galeoidea</taxon>
        <taxon>Orectolobiformes</taxon>
        <taxon>Hemiscylliidae</taxon>
        <taxon>Chiloscyllium</taxon>
    </lineage>
</organism>
<evidence type="ECO:0000313" key="6">
    <source>
        <dbReference type="EMBL" id="GCC44246.1"/>
    </source>
</evidence>
<accession>A0A401TNP0</accession>
<dbReference type="PANTHER" id="PTHR11738">
    <property type="entry name" value="MHC CLASS I NK CELL RECEPTOR"/>
    <property type="match status" value="1"/>
</dbReference>
<dbReference type="PROSITE" id="PS50835">
    <property type="entry name" value="IG_LIKE"/>
    <property type="match status" value="1"/>
</dbReference>
<dbReference type="Proteomes" id="UP000287033">
    <property type="component" value="Unassembled WGS sequence"/>
</dbReference>
<evidence type="ECO:0000256" key="2">
    <source>
        <dbReference type="ARBA" id="ARBA00023157"/>
    </source>
</evidence>
<dbReference type="PANTHER" id="PTHR11738:SF186">
    <property type="entry name" value="OSTEOCLAST-ASSOCIATED IMMUNOGLOBULIN-LIKE RECEPTOR"/>
    <property type="match status" value="1"/>
</dbReference>
<proteinExistence type="predicted"/>
<feature type="non-terminal residue" evidence="6">
    <location>
        <position position="143"/>
    </location>
</feature>
<keyword evidence="2" id="KW-1015">Disulfide bond</keyword>
<comment type="caution">
    <text evidence="6">The sequence shown here is derived from an EMBL/GenBank/DDBJ whole genome shotgun (WGS) entry which is preliminary data.</text>
</comment>
<dbReference type="AlphaFoldDB" id="A0A401TNP0"/>
<reference evidence="6 7" key="1">
    <citation type="journal article" date="2018" name="Nat. Ecol. Evol.">
        <title>Shark genomes provide insights into elasmobranch evolution and the origin of vertebrates.</title>
        <authorList>
            <person name="Hara Y"/>
            <person name="Yamaguchi K"/>
            <person name="Onimaru K"/>
            <person name="Kadota M"/>
            <person name="Koyanagi M"/>
            <person name="Keeley SD"/>
            <person name="Tatsumi K"/>
            <person name="Tanaka K"/>
            <person name="Motone F"/>
            <person name="Kageyama Y"/>
            <person name="Nozu R"/>
            <person name="Adachi N"/>
            <person name="Nishimura O"/>
            <person name="Nakagawa R"/>
            <person name="Tanegashima C"/>
            <person name="Kiyatake I"/>
            <person name="Matsumoto R"/>
            <person name="Murakumo K"/>
            <person name="Nishida K"/>
            <person name="Terakita A"/>
            <person name="Kuratani S"/>
            <person name="Sato K"/>
            <person name="Hyodo S Kuraku.S."/>
        </authorList>
    </citation>
    <scope>NUCLEOTIDE SEQUENCE [LARGE SCALE GENOMIC DNA]</scope>
</reference>
<dbReference type="OMA" id="LCHVEGW"/>
<dbReference type="FunFam" id="2.60.40.10:FF:000033">
    <property type="entry name" value="Killer cell immunoglobulin-like receptor"/>
    <property type="match status" value="1"/>
</dbReference>
<dbReference type="Gene3D" id="2.60.40.10">
    <property type="entry name" value="Immunoglobulins"/>
    <property type="match status" value="1"/>
</dbReference>
<gene>
    <name evidence="6" type="ORF">chiPu_0028308</name>
</gene>
<dbReference type="PROSITE" id="PS51257">
    <property type="entry name" value="PROKAR_LIPOPROTEIN"/>
    <property type="match status" value="1"/>
</dbReference>
<keyword evidence="4" id="KW-0393">Immunoglobulin domain</keyword>
<dbReference type="Pfam" id="PF13895">
    <property type="entry name" value="Ig_2"/>
    <property type="match status" value="1"/>
</dbReference>
<dbReference type="InterPro" id="IPR036179">
    <property type="entry name" value="Ig-like_dom_sf"/>
</dbReference>
<dbReference type="InterPro" id="IPR050412">
    <property type="entry name" value="Ig-like_Receptors_ImmuneReg"/>
</dbReference>
<protein>
    <recommendedName>
        <fullName evidence="5">Ig-like domain-containing protein</fullName>
    </recommendedName>
</protein>
<dbReference type="InterPro" id="IPR013783">
    <property type="entry name" value="Ig-like_fold"/>
</dbReference>
<evidence type="ECO:0000256" key="4">
    <source>
        <dbReference type="ARBA" id="ARBA00023319"/>
    </source>
</evidence>
<dbReference type="GO" id="GO:0002764">
    <property type="term" value="P:immune response-regulating signaling pathway"/>
    <property type="evidence" value="ECO:0007669"/>
    <property type="project" value="TreeGrafter"/>
</dbReference>
<name>A0A401TNP0_CHIPU</name>
<keyword evidence="3" id="KW-0325">Glycoprotein</keyword>
<evidence type="ECO:0000313" key="7">
    <source>
        <dbReference type="Proteomes" id="UP000287033"/>
    </source>
</evidence>
<feature type="domain" description="Ig-like" evidence="5">
    <location>
        <begin position="47"/>
        <end position="119"/>
    </location>
</feature>
<evidence type="ECO:0000256" key="1">
    <source>
        <dbReference type="ARBA" id="ARBA00022737"/>
    </source>
</evidence>
<dbReference type="InterPro" id="IPR007110">
    <property type="entry name" value="Ig-like_dom"/>
</dbReference>
<evidence type="ECO:0000259" key="5">
    <source>
        <dbReference type="PROSITE" id="PS50835"/>
    </source>
</evidence>
<sequence>MRVGLCHVEGWVGVIALSSALIPGTLVSCLRVTPVSSLTPAEHLLKPQLSLNVVGQKLMKGQTMELACEAAYGFSGARFFLYKDGRPSPVTSRLAPSRSPRAHFTFNDVSSANSGNYSCCYQVWIAGQRFNSSLSDPVNITVN</sequence>
<dbReference type="EMBL" id="BEZZ01128741">
    <property type="protein sequence ID" value="GCC44246.1"/>
    <property type="molecule type" value="Genomic_DNA"/>
</dbReference>
<keyword evidence="1" id="KW-0677">Repeat</keyword>
<evidence type="ECO:0000256" key="3">
    <source>
        <dbReference type="ARBA" id="ARBA00023180"/>
    </source>
</evidence>
<dbReference type="OrthoDB" id="9450204at2759"/>
<dbReference type="SUPFAM" id="SSF48726">
    <property type="entry name" value="Immunoglobulin"/>
    <property type="match status" value="1"/>
</dbReference>
<keyword evidence="7" id="KW-1185">Reference proteome</keyword>